<dbReference type="PROSITE" id="PS50878">
    <property type="entry name" value="RT_POL"/>
    <property type="match status" value="1"/>
</dbReference>
<dbReference type="Pfam" id="PF17919">
    <property type="entry name" value="RT_RNaseH_2"/>
    <property type="match status" value="1"/>
</dbReference>
<dbReference type="Gene3D" id="3.10.10.10">
    <property type="entry name" value="HIV Type 1 Reverse Transcriptase, subunit A, domain 1"/>
    <property type="match status" value="1"/>
</dbReference>
<dbReference type="InterPro" id="IPR043128">
    <property type="entry name" value="Rev_trsase/Diguanyl_cyclase"/>
</dbReference>
<evidence type="ECO:0000259" key="2">
    <source>
        <dbReference type="PROSITE" id="PS50878"/>
    </source>
</evidence>
<dbReference type="PANTHER" id="PTHR24559">
    <property type="entry name" value="TRANSPOSON TY3-I GAG-POL POLYPROTEIN"/>
    <property type="match status" value="1"/>
</dbReference>
<dbReference type="Pfam" id="PF03732">
    <property type="entry name" value="Retrotrans_gag"/>
    <property type="match status" value="1"/>
</dbReference>
<proteinExistence type="predicted"/>
<organism evidence="3 4">
    <name type="scientific">Hibiscus trionum</name>
    <name type="common">Flower of an hour</name>
    <dbReference type="NCBI Taxonomy" id="183268"/>
    <lineage>
        <taxon>Eukaryota</taxon>
        <taxon>Viridiplantae</taxon>
        <taxon>Streptophyta</taxon>
        <taxon>Embryophyta</taxon>
        <taxon>Tracheophyta</taxon>
        <taxon>Spermatophyta</taxon>
        <taxon>Magnoliopsida</taxon>
        <taxon>eudicotyledons</taxon>
        <taxon>Gunneridae</taxon>
        <taxon>Pentapetalae</taxon>
        <taxon>rosids</taxon>
        <taxon>malvids</taxon>
        <taxon>Malvales</taxon>
        <taxon>Malvaceae</taxon>
        <taxon>Malvoideae</taxon>
        <taxon>Hibiscus</taxon>
    </lineage>
</organism>
<feature type="compositionally biased region" description="Polar residues" evidence="1">
    <location>
        <begin position="326"/>
        <end position="340"/>
    </location>
</feature>
<keyword evidence="4" id="KW-1185">Reference proteome</keyword>
<name>A0A9W7H336_HIBTR</name>
<dbReference type="Pfam" id="PF00078">
    <property type="entry name" value="RVT_1"/>
    <property type="match status" value="1"/>
</dbReference>
<sequence>MVDGAPITRSQSWQQEAAKLQEEIAHLDGSIDAKMEAKFGEFRTQIGEDFRKMLEVALGKKVEPVTHENAAQGWIMGPGILGTRPSTSEKENHDEVIITGEKEAPRATQEQPQQTANLTYKLPCPKFDGSDFRGWLSKLEQFFEAEAVPEQSKIRLVMIHLEGKALQWHQFLINSHGGAGDMTWTEYLSLMRERFAPGGFSDPFSELLALRQTESVEAYYEEFINLVNQVQLPEKYILSMFKNHLRLEISQYLTLLQPKSLLEAFHTAKQLETIFFPVSGKPLARVTPHSLNVPVRNFTPSYKTYSNAGTSGPPSTVVSRSVTPSILSPSRTRNPGQVSNKGAGKSLSTAEIDERRRKGLYFWCAEKYSTGHRCNKSQMFQILVEGTEEEGDTEVFLDCEESGEGTVTEGPVLSLNALWGATGWDTMKLKIEVGGVEWVALIDSGSTHNFLGTSVIKRLGLSVDRKTGLKVTVADGNCLETTGECRKVTWTIQGEEFITDFLVLPLKCCDVVLGVQWLSTLGTISWDFKAMEMSCSVQGKMVVLKGIQPRAYSWVDAKQCNKLLRENHNPLTTSLCMMEGQLGLKKTAGSASEELQAILSEFDDVFQEPVGLPPVRGQEHKVTLLDNHQVVKIKPYRYPASQKEEIEKQVKEMMENGIIRYSNSSFSSPIVMVKKKDGSWRLCVDYRRLNQLTIKDKFPMPIIEELLDELGKANFFSKLDLRAGYHQIRMWEPDVYKIAFKTHEGHYEFLVMPFGLTNAPATFQSLMNRVFKDFLRKSVLVFFDDILVYSKDWDTHLKHLQEVLGVLRTHRLYAKKNKCSFGAQEIDYLGYVITGGVIAMDKSKVECILNWPSPSSVKDLRGFLGLSGYYRRFVKDYGTIARPLTNLLKKGGWKWDISEEIAFEKLKKAISSAPVLALPDFNAEFSIETDASEKGV</sequence>
<evidence type="ECO:0000313" key="4">
    <source>
        <dbReference type="Proteomes" id="UP001165190"/>
    </source>
</evidence>
<dbReference type="InterPro" id="IPR000477">
    <property type="entry name" value="RT_dom"/>
</dbReference>
<dbReference type="CDD" id="cd00303">
    <property type="entry name" value="retropepsin_like"/>
    <property type="match status" value="1"/>
</dbReference>
<dbReference type="EMBL" id="BSYR01000008">
    <property type="protein sequence ID" value="GMI70194.1"/>
    <property type="molecule type" value="Genomic_DNA"/>
</dbReference>
<evidence type="ECO:0000256" key="1">
    <source>
        <dbReference type="SAM" id="MobiDB-lite"/>
    </source>
</evidence>
<dbReference type="PANTHER" id="PTHR24559:SF450">
    <property type="entry name" value="RNA-DIRECTED DNA POLYMERASE HOMOLOG"/>
    <property type="match status" value="1"/>
</dbReference>
<dbReference type="AlphaFoldDB" id="A0A9W7H336"/>
<dbReference type="Gene3D" id="3.30.70.270">
    <property type="match status" value="2"/>
</dbReference>
<feature type="region of interest" description="Disordered" evidence="1">
    <location>
        <begin position="305"/>
        <end position="349"/>
    </location>
</feature>
<dbReference type="Proteomes" id="UP001165190">
    <property type="component" value="Unassembled WGS sequence"/>
</dbReference>
<dbReference type="SUPFAM" id="SSF56672">
    <property type="entry name" value="DNA/RNA polymerases"/>
    <property type="match status" value="1"/>
</dbReference>
<dbReference type="InterPro" id="IPR005162">
    <property type="entry name" value="Retrotrans_gag_dom"/>
</dbReference>
<dbReference type="InterPro" id="IPR041577">
    <property type="entry name" value="RT_RNaseH_2"/>
</dbReference>
<dbReference type="InterPro" id="IPR053134">
    <property type="entry name" value="RNA-dir_DNA_polymerase"/>
</dbReference>
<comment type="caution">
    <text evidence="3">The sequence shown here is derived from an EMBL/GenBank/DDBJ whole genome shotgun (WGS) entry which is preliminary data.</text>
</comment>
<gene>
    <name evidence="3" type="ORF">HRI_000688700</name>
</gene>
<dbReference type="InterPro" id="IPR043502">
    <property type="entry name" value="DNA/RNA_pol_sf"/>
</dbReference>
<protein>
    <recommendedName>
        <fullName evidence="2">Reverse transcriptase domain-containing protein</fullName>
    </recommendedName>
</protein>
<feature type="domain" description="Reverse transcriptase" evidence="2">
    <location>
        <begin position="654"/>
        <end position="833"/>
    </location>
</feature>
<evidence type="ECO:0000313" key="3">
    <source>
        <dbReference type="EMBL" id="GMI70194.1"/>
    </source>
</evidence>
<dbReference type="SUPFAM" id="SSF50630">
    <property type="entry name" value="Acid proteases"/>
    <property type="match status" value="1"/>
</dbReference>
<dbReference type="FunFam" id="3.30.70.270:FF:000020">
    <property type="entry name" value="Transposon Tf2-6 polyprotein-like Protein"/>
    <property type="match status" value="1"/>
</dbReference>
<dbReference type="Pfam" id="PF08284">
    <property type="entry name" value="RVP_2"/>
    <property type="match status" value="1"/>
</dbReference>
<reference evidence="3" key="1">
    <citation type="submission" date="2023-05" db="EMBL/GenBank/DDBJ databases">
        <title>Genome and transcriptome analyses reveal genes involved in the formation of fine ridges on petal epidermal cells in Hibiscus trionum.</title>
        <authorList>
            <person name="Koshimizu S."/>
            <person name="Masuda S."/>
            <person name="Ishii T."/>
            <person name="Shirasu K."/>
            <person name="Hoshino A."/>
            <person name="Arita M."/>
        </authorList>
    </citation>
    <scope>NUCLEOTIDE SEQUENCE</scope>
    <source>
        <strain evidence="3">Hamamatsu line</strain>
    </source>
</reference>
<dbReference type="Gene3D" id="2.40.70.10">
    <property type="entry name" value="Acid Proteases"/>
    <property type="match status" value="1"/>
</dbReference>
<dbReference type="OrthoDB" id="117622at2759"/>
<feature type="compositionally biased region" description="Low complexity" evidence="1">
    <location>
        <begin position="310"/>
        <end position="325"/>
    </location>
</feature>
<accession>A0A9W7H336</accession>
<dbReference type="CDD" id="cd01647">
    <property type="entry name" value="RT_LTR"/>
    <property type="match status" value="1"/>
</dbReference>
<dbReference type="InterPro" id="IPR021109">
    <property type="entry name" value="Peptidase_aspartic_dom_sf"/>
</dbReference>